<dbReference type="FunFam" id="2.130.10.10:FF:001932">
    <property type="entry name" value="Yeast SEC homolog"/>
    <property type="match status" value="1"/>
</dbReference>
<keyword evidence="7" id="KW-0931">ER-Golgi transport</keyword>
<keyword evidence="9 12" id="KW-1133">Transmembrane helix</keyword>
<evidence type="ECO:0000313" key="14">
    <source>
        <dbReference type="Proteomes" id="UP000005237"/>
    </source>
</evidence>
<keyword evidence="6" id="KW-0256">Endoplasmic reticulum</keyword>
<dbReference type="Gene3D" id="2.130.10.10">
    <property type="entry name" value="YVTN repeat-like/Quinoprotein amine dehydrogenase"/>
    <property type="match status" value="1"/>
</dbReference>
<dbReference type="InterPro" id="IPR036322">
    <property type="entry name" value="WD40_repeat_dom_sf"/>
</dbReference>
<reference evidence="13" key="2">
    <citation type="submission" date="2022-06" db="UniProtKB">
        <authorList>
            <consortium name="EnsemblMetazoa"/>
        </authorList>
    </citation>
    <scope>IDENTIFICATION</scope>
    <source>
        <strain evidence="13">DF5081</strain>
    </source>
</reference>
<organism evidence="13 14">
    <name type="scientific">Caenorhabditis japonica</name>
    <dbReference type="NCBI Taxonomy" id="281687"/>
    <lineage>
        <taxon>Eukaryota</taxon>
        <taxon>Metazoa</taxon>
        <taxon>Ecdysozoa</taxon>
        <taxon>Nematoda</taxon>
        <taxon>Chromadorea</taxon>
        <taxon>Rhabditida</taxon>
        <taxon>Rhabditina</taxon>
        <taxon>Rhabditomorpha</taxon>
        <taxon>Rhabditoidea</taxon>
        <taxon>Rhabditidae</taxon>
        <taxon>Peloderinae</taxon>
        <taxon>Caenorhabditis</taxon>
    </lineage>
</organism>
<evidence type="ECO:0000313" key="13">
    <source>
        <dbReference type="EnsemblMetazoa" id="CJA06227.1"/>
    </source>
</evidence>
<keyword evidence="4 12" id="KW-0812">Transmembrane</keyword>
<protein>
    <submittedName>
        <fullName evidence="13">WD_REPEATS_REGION domain-containing protein</fullName>
    </submittedName>
</protein>
<evidence type="ECO:0000256" key="3">
    <source>
        <dbReference type="ARBA" id="ARBA00022574"/>
    </source>
</evidence>
<name>A0A8R1HR34_CAEJA</name>
<comment type="subcellular location">
    <subcellularLocation>
        <location evidence="1">Endoplasmic reticulum membrane</location>
        <topology evidence="1">Single-pass membrane protein</topology>
    </subcellularLocation>
</comment>
<evidence type="ECO:0000256" key="9">
    <source>
        <dbReference type="ARBA" id="ARBA00022989"/>
    </source>
</evidence>
<dbReference type="Proteomes" id="UP000005237">
    <property type="component" value="Unassembled WGS sequence"/>
</dbReference>
<keyword evidence="10 12" id="KW-0472">Membrane</keyword>
<dbReference type="GO" id="GO:0003400">
    <property type="term" value="P:regulation of COPII vesicle coating"/>
    <property type="evidence" value="ECO:0007669"/>
    <property type="project" value="TreeGrafter"/>
</dbReference>
<keyword evidence="8" id="KW-0653">Protein transport</keyword>
<evidence type="ECO:0000256" key="7">
    <source>
        <dbReference type="ARBA" id="ARBA00022892"/>
    </source>
</evidence>
<dbReference type="SMART" id="SM00320">
    <property type="entry name" value="WD40"/>
    <property type="match status" value="3"/>
</dbReference>
<feature type="transmembrane region" description="Helical" evidence="12">
    <location>
        <begin position="407"/>
        <end position="427"/>
    </location>
</feature>
<accession>A0A8R1HR34</accession>
<feature type="repeat" description="WD" evidence="11">
    <location>
        <begin position="159"/>
        <end position="175"/>
    </location>
</feature>
<keyword evidence="3 11" id="KW-0853">WD repeat</keyword>
<dbReference type="InterPro" id="IPR015943">
    <property type="entry name" value="WD40/YVTN_repeat-like_dom_sf"/>
</dbReference>
<dbReference type="GO" id="GO:0005789">
    <property type="term" value="C:endoplasmic reticulum membrane"/>
    <property type="evidence" value="ECO:0007669"/>
    <property type="project" value="UniProtKB-SubCell"/>
</dbReference>
<proteinExistence type="predicted"/>
<evidence type="ECO:0000256" key="2">
    <source>
        <dbReference type="ARBA" id="ARBA00022448"/>
    </source>
</evidence>
<keyword evidence="5" id="KW-0677">Repeat</keyword>
<evidence type="ECO:0000256" key="8">
    <source>
        <dbReference type="ARBA" id="ARBA00022927"/>
    </source>
</evidence>
<sequence length="428" mass="46587">MTIFGGGGGQKKAPLIGDSGIPAYCLKKIGSRHILVAGGGGASKTGVQNEIQTHLITTEMATPEVGFRSECVDKFDTESMATMNMDIACALDEQNARYVIAAGQENFCCLYMTRGFKLADAENNNQLAFDIKKVGKIRTDQHPNNSYQKCVRFDRNSRGKIFATGGADGHIRIWDAQAIFRMENENAEPLCTIQAHKADVDDLDFSSDSKTIISVGGEGAVIWKAQTGERLYDLQFPIEIARGFKMRSVRCTPLGNASKNTVFVTAYNSISRGSKDQASYLSLWAFNEERKVARPIVTKLMAKGQSISSLTVSECGNFTAIGTMSGGVGVFDTHECRRLYFAPESHGLFVTGIEFVPKSAPSLSEGLAVESPGVSSGFQASVVTLAADKTMQLHRVPYSQPQPFSEMLLITSIISLLFVWLSSYFLLV</sequence>
<keyword evidence="14" id="KW-1185">Reference proteome</keyword>
<evidence type="ECO:0000256" key="11">
    <source>
        <dbReference type="PROSITE-ProRule" id="PRU00221"/>
    </source>
</evidence>
<dbReference type="GO" id="GO:0015031">
    <property type="term" value="P:protein transport"/>
    <property type="evidence" value="ECO:0007669"/>
    <property type="project" value="UniProtKB-KW"/>
</dbReference>
<reference evidence="14" key="1">
    <citation type="submission" date="2010-08" db="EMBL/GenBank/DDBJ databases">
        <authorList>
            <consortium name="Caenorhabditis japonica Sequencing Consortium"/>
            <person name="Wilson R.K."/>
        </authorList>
    </citation>
    <scope>NUCLEOTIDE SEQUENCE [LARGE SCALE GENOMIC DNA]</scope>
    <source>
        <strain evidence="14">DF5081</strain>
    </source>
</reference>
<dbReference type="SUPFAM" id="SSF50978">
    <property type="entry name" value="WD40 repeat-like"/>
    <property type="match status" value="1"/>
</dbReference>
<dbReference type="Pfam" id="PF00400">
    <property type="entry name" value="WD40"/>
    <property type="match status" value="2"/>
</dbReference>
<dbReference type="InterPro" id="IPR045260">
    <property type="entry name" value="Sec12-like"/>
</dbReference>
<dbReference type="InterPro" id="IPR001680">
    <property type="entry name" value="WD40_rpt"/>
</dbReference>
<evidence type="ECO:0000256" key="12">
    <source>
        <dbReference type="SAM" id="Phobius"/>
    </source>
</evidence>
<keyword evidence="2" id="KW-0813">Transport</keyword>
<dbReference type="PANTHER" id="PTHR23284:SF0">
    <property type="entry name" value="PROLACTIN REGULATORY ELEMENT-BINDING PROTEIN"/>
    <property type="match status" value="1"/>
</dbReference>
<dbReference type="PANTHER" id="PTHR23284">
    <property type="entry name" value="PROLACTIN REGULATORY ELEMENT BINDING PROTEIN"/>
    <property type="match status" value="1"/>
</dbReference>
<dbReference type="GO" id="GO:0005085">
    <property type="term" value="F:guanyl-nucleotide exchange factor activity"/>
    <property type="evidence" value="ECO:0007669"/>
    <property type="project" value="InterPro"/>
</dbReference>
<dbReference type="PROSITE" id="PS50082">
    <property type="entry name" value="WD_REPEATS_2"/>
    <property type="match status" value="1"/>
</dbReference>
<evidence type="ECO:0000256" key="5">
    <source>
        <dbReference type="ARBA" id="ARBA00022737"/>
    </source>
</evidence>
<evidence type="ECO:0000256" key="4">
    <source>
        <dbReference type="ARBA" id="ARBA00022692"/>
    </source>
</evidence>
<evidence type="ECO:0000256" key="6">
    <source>
        <dbReference type="ARBA" id="ARBA00022824"/>
    </source>
</evidence>
<dbReference type="AlphaFoldDB" id="A0A8R1HR34"/>
<dbReference type="EnsemblMetazoa" id="CJA06227.1">
    <property type="protein sequence ID" value="CJA06227.1"/>
    <property type="gene ID" value="WBGene00125431"/>
</dbReference>
<dbReference type="OMA" id="YYVQPRI"/>
<evidence type="ECO:0000256" key="1">
    <source>
        <dbReference type="ARBA" id="ARBA00004389"/>
    </source>
</evidence>
<evidence type="ECO:0000256" key="10">
    <source>
        <dbReference type="ARBA" id="ARBA00023136"/>
    </source>
</evidence>
<dbReference type="GO" id="GO:0006888">
    <property type="term" value="P:endoplasmic reticulum to Golgi vesicle-mediated transport"/>
    <property type="evidence" value="ECO:0007669"/>
    <property type="project" value="TreeGrafter"/>
</dbReference>